<dbReference type="EMBL" id="OX465081">
    <property type="protein sequence ID" value="CAI9286787.1"/>
    <property type="molecule type" value="Genomic_DNA"/>
</dbReference>
<reference evidence="1" key="1">
    <citation type="submission" date="2023-04" db="EMBL/GenBank/DDBJ databases">
        <authorList>
            <person name="Vijverberg K."/>
            <person name="Xiong W."/>
            <person name="Schranz E."/>
        </authorList>
    </citation>
    <scope>NUCLEOTIDE SEQUENCE</scope>
</reference>
<evidence type="ECO:0000313" key="1">
    <source>
        <dbReference type="EMBL" id="CAI9286787.1"/>
    </source>
</evidence>
<protein>
    <submittedName>
        <fullName evidence="1">Uncharacterized protein</fullName>
    </submittedName>
</protein>
<organism evidence="1 2">
    <name type="scientific">Lactuca saligna</name>
    <name type="common">Willowleaf lettuce</name>
    <dbReference type="NCBI Taxonomy" id="75948"/>
    <lineage>
        <taxon>Eukaryota</taxon>
        <taxon>Viridiplantae</taxon>
        <taxon>Streptophyta</taxon>
        <taxon>Embryophyta</taxon>
        <taxon>Tracheophyta</taxon>
        <taxon>Spermatophyta</taxon>
        <taxon>Magnoliopsida</taxon>
        <taxon>eudicotyledons</taxon>
        <taxon>Gunneridae</taxon>
        <taxon>Pentapetalae</taxon>
        <taxon>asterids</taxon>
        <taxon>campanulids</taxon>
        <taxon>Asterales</taxon>
        <taxon>Asteraceae</taxon>
        <taxon>Cichorioideae</taxon>
        <taxon>Cichorieae</taxon>
        <taxon>Lactucinae</taxon>
        <taxon>Lactuca</taxon>
    </lineage>
</organism>
<keyword evidence="2" id="KW-1185">Reference proteome</keyword>
<dbReference type="Proteomes" id="UP001177003">
    <property type="component" value="Chromosome 5"/>
</dbReference>
<evidence type="ECO:0000313" key="2">
    <source>
        <dbReference type="Proteomes" id="UP001177003"/>
    </source>
</evidence>
<proteinExistence type="predicted"/>
<accession>A0AA35Z7B8</accession>
<name>A0AA35Z7B8_LACSI</name>
<dbReference type="AlphaFoldDB" id="A0AA35Z7B8"/>
<sequence>MKNSNENRKARDPVLTATDLKKRKFGDEYGDRTGRHSIIPPKIPVLQISKGFSTDRERDIRTLARHQIICRKDVMEATTKEFNALVATIINGRMWMGSVGRSNLRLFQKLTEKPNE</sequence>
<gene>
    <name evidence="1" type="ORF">LSALG_LOCUS26186</name>
</gene>